<feature type="region of interest" description="Disordered" evidence="1">
    <location>
        <begin position="1"/>
        <end position="22"/>
    </location>
</feature>
<sequence length="64" mass="7023">MHKEEQLFSQNSSTDFRRSEEPAKQGVASRACYNCGQTGHIAVLHAASLHNSPLFTKSNCARSS</sequence>
<reference evidence="3 4" key="1">
    <citation type="submission" date="2014-10" db="EMBL/GenBank/DDBJ databases">
        <title>Draft genome of the hookworm Ancylostoma caninum.</title>
        <authorList>
            <person name="Mitreva M."/>
        </authorList>
    </citation>
    <scope>NUCLEOTIDE SEQUENCE [LARGE SCALE GENOMIC DNA]</scope>
    <source>
        <strain evidence="3 4">Baltimore</strain>
    </source>
</reference>
<name>A0A368GQ72_ANCCA</name>
<gene>
    <name evidence="3" type="ORF">ANCCAN_08932</name>
</gene>
<dbReference type="OrthoDB" id="3267956at2759"/>
<dbReference type="GO" id="GO:0019899">
    <property type="term" value="F:enzyme binding"/>
    <property type="evidence" value="ECO:0007669"/>
    <property type="project" value="UniProtKB-ARBA"/>
</dbReference>
<evidence type="ECO:0000259" key="2">
    <source>
        <dbReference type="Pfam" id="PF00098"/>
    </source>
</evidence>
<dbReference type="GO" id="GO:0005737">
    <property type="term" value="C:cytoplasm"/>
    <property type="evidence" value="ECO:0007669"/>
    <property type="project" value="UniProtKB-ARBA"/>
</dbReference>
<comment type="caution">
    <text evidence="3">The sequence shown here is derived from an EMBL/GenBank/DDBJ whole genome shotgun (WGS) entry which is preliminary data.</text>
</comment>
<dbReference type="AlphaFoldDB" id="A0A368GQ72"/>
<dbReference type="Proteomes" id="UP000252519">
    <property type="component" value="Unassembled WGS sequence"/>
</dbReference>
<proteinExistence type="predicted"/>
<dbReference type="EMBL" id="JOJR01000112">
    <property type="protein sequence ID" value="RCN45067.1"/>
    <property type="molecule type" value="Genomic_DNA"/>
</dbReference>
<dbReference type="GO" id="GO:0003676">
    <property type="term" value="F:nucleic acid binding"/>
    <property type="evidence" value="ECO:0007669"/>
    <property type="project" value="InterPro"/>
</dbReference>
<dbReference type="Gene3D" id="4.10.60.10">
    <property type="entry name" value="Zinc finger, CCHC-type"/>
    <property type="match status" value="1"/>
</dbReference>
<dbReference type="GO" id="GO:0008270">
    <property type="term" value="F:zinc ion binding"/>
    <property type="evidence" value="ECO:0007669"/>
    <property type="project" value="InterPro"/>
</dbReference>
<dbReference type="Pfam" id="PF00098">
    <property type="entry name" value="zf-CCHC"/>
    <property type="match status" value="1"/>
</dbReference>
<protein>
    <recommendedName>
        <fullName evidence="2">CCHC-type domain-containing protein</fullName>
    </recommendedName>
</protein>
<organism evidence="3 4">
    <name type="scientific">Ancylostoma caninum</name>
    <name type="common">Dog hookworm</name>
    <dbReference type="NCBI Taxonomy" id="29170"/>
    <lineage>
        <taxon>Eukaryota</taxon>
        <taxon>Metazoa</taxon>
        <taxon>Ecdysozoa</taxon>
        <taxon>Nematoda</taxon>
        <taxon>Chromadorea</taxon>
        <taxon>Rhabditida</taxon>
        <taxon>Rhabditina</taxon>
        <taxon>Rhabditomorpha</taxon>
        <taxon>Strongyloidea</taxon>
        <taxon>Ancylostomatidae</taxon>
        <taxon>Ancylostomatinae</taxon>
        <taxon>Ancylostoma</taxon>
    </lineage>
</organism>
<evidence type="ECO:0000313" key="3">
    <source>
        <dbReference type="EMBL" id="RCN45067.1"/>
    </source>
</evidence>
<dbReference type="InterPro" id="IPR036875">
    <property type="entry name" value="Znf_CCHC_sf"/>
</dbReference>
<dbReference type="SUPFAM" id="SSF57756">
    <property type="entry name" value="Retrovirus zinc finger-like domains"/>
    <property type="match status" value="1"/>
</dbReference>
<keyword evidence="4" id="KW-1185">Reference proteome</keyword>
<feature type="domain" description="CCHC-type" evidence="2">
    <location>
        <begin position="30"/>
        <end position="42"/>
    </location>
</feature>
<evidence type="ECO:0000313" key="4">
    <source>
        <dbReference type="Proteomes" id="UP000252519"/>
    </source>
</evidence>
<dbReference type="InterPro" id="IPR001878">
    <property type="entry name" value="Znf_CCHC"/>
</dbReference>
<evidence type="ECO:0000256" key="1">
    <source>
        <dbReference type="SAM" id="MobiDB-lite"/>
    </source>
</evidence>
<accession>A0A368GQ72</accession>